<comment type="caution">
    <text evidence="1">The sequence shown here is derived from an EMBL/GenBank/DDBJ whole genome shotgun (WGS) entry which is preliminary data.</text>
</comment>
<reference evidence="1" key="1">
    <citation type="submission" date="2020-09" db="EMBL/GenBank/DDBJ databases">
        <authorList>
            <person name="Kikuchi T."/>
        </authorList>
    </citation>
    <scope>NUCLEOTIDE SEQUENCE</scope>
    <source>
        <strain evidence="1">SH1</strain>
    </source>
</reference>
<dbReference type="Proteomes" id="UP000614601">
    <property type="component" value="Unassembled WGS sequence"/>
</dbReference>
<evidence type="ECO:0000313" key="1">
    <source>
        <dbReference type="EMBL" id="CAD5218298.1"/>
    </source>
</evidence>
<organism evidence="1 2">
    <name type="scientific">Bursaphelenchus okinawaensis</name>
    <dbReference type="NCBI Taxonomy" id="465554"/>
    <lineage>
        <taxon>Eukaryota</taxon>
        <taxon>Metazoa</taxon>
        <taxon>Ecdysozoa</taxon>
        <taxon>Nematoda</taxon>
        <taxon>Chromadorea</taxon>
        <taxon>Rhabditida</taxon>
        <taxon>Tylenchina</taxon>
        <taxon>Tylenchomorpha</taxon>
        <taxon>Aphelenchoidea</taxon>
        <taxon>Aphelenchoididae</taxon>
        <taxon>Bursaphelenchus</taxon>
    </lineage>
</organism>
<protein>
    <submittedName>
        <fullName evidence="1">Uncharacterized protein</fullName>
    </submittedName>
</protein>
<dbReference type="AlphaFoldDB" id="A0A811KQ31"/>
<dbReference type="Proteomes" id="UP000783686">
    <property type="component" value="Unassembled WGS sequence"/>
</dbReference>
<dbReference type="EMBL" id="CAJFCW020000004">
    <property type="protein sequence ID" value="CAG9109920.1"/>
    <property type="molecule type" value="Genomic_DNA"/>
</dbReference>
<proteinExistence type="predicted"/>
<gene>
    <name evidence="1" type="ORF">BOKJ2_LOCUS7508</name>
</gene>
<keyword evidence="2" id="KW-1185">Reference proteome</keyword>
<evidence type="ECO:0000313" key="2">
    <source>
        <dbReference type="Proteomes" id="UP000614601"/>
    </source>
</evidence>
<sequence length="75" mass="8248">MCSGFYVDVITICLRKASAKIIPRPRTYSPKTPLPSFWRMVLTTDGRPIAISDIVSINSVAITKRLANGLTGNRP</sequence>
<name>A0A811KQ31_9BILA</name>
<dbReference type="EMBL" id="CAJFDH010000004">
    <property type="protein sequence ID" value="CAD5218298.1"/>
    <property type="molecule type" value="Genomic_DNA"/>
</dbReference>
<accession>A0A811KQ31</accession>